<reference evidence="1" key="1">
    <citation type="submission" date="2009-11" db="EMBL/GenBank/DDBJ databases">
        <authorList>
            <consortium name="The Broad Institute Genome Sequencing Platform"/>
            <person name="Ward D."/>
            <person name="Feldgarden M."/>
            <person name="Earl A."/>
            <person name="Young S.K."/>
            <person name="Zeng Q."/>
            <person name="Koehrsen M."/>
            <person name="Alvarado L."/>
            <person name="Berlin A."/>
            <person name="Bochicchio J."/>
            <person name="Borenstein D."/>
            <person name="Chapman S.B."/>
            <person name="Chen Z."/>
            <person name="Engels R."/>
            <person name="Freedman E."/>
            <person name="Gellesch M."/>
            <person name="Goldberg J."/>
            <person name="Griggs A."/>
            <person name="Gujja S."/>
            <person name="Heilman E."/>
            <person name="Heiman D."/>
            <person name="Hepburn T."/>
            <person name="Howarth C."/>
            <person name="Jen D."/>
            <person name="Larson L."/>
            <person name="Lewis B."/>
            <person name="Mehta T."/>
            <person name="Park D."/>
            <person name="Pearson M."/>
            <person name="Roberts A."/>
            <person name="Saif S."/>
            <person name="Shea T."/>
            <person name="Shenoy N."/>
            <person name="Sisk P."/>
            <person name="Stolte C."/>
            <person name="Sykes S."/>
            <person name="Thomson T."/>
            <person name="Walk T."/>
            <person name="White J."/>
            <person name="Yandava C."/>
            <person name="Izard J."/>
            <person name="Baranova O.V."/>
            <person name="Blanton J.M."/>
            <person name="Tanner A.C."/>
            <person name="Dewhirst F.E."/>
            <person name="Haas B."/>
            <person name="Nusbaum C."/>
            <person name="Birren B."/>
        </authorList>
    </citation>
    <scope>NUCLEOTIDE SEQUENCE [LARGE SCALE GENOMIC DNA]</scope>
    <source>
        <strain evidence="1">1-1 BBBD Race 1</strain>
    </source>
</reference>
<evidence type="ECO:0000313" key="2">
    <source>
        <dbReference type="EnsemblFungi" id="PTTG_04372-t43_1-p1"/>
    </source>
</evidence>
<evidence type="ECO:0000313" key="3">
    <source>
        <dbReference type="Proteomes" id="UP000005240"/>
    </source>
</evidence>
<proteinExistence type="predicted"/>
<dbReference type="EMBL" id="ADAS02000031">
    <property type="protein sequence ID" value="OAV95212.1"/>
    <property type="molecule type" value="Genomic_DNA"/>
</dbReference>
<dbReference type="OrthoDB" id="1026733at2759"/>
<dbReference type="Gene3D" id="3.10.20.90">
    <property type="entry name" value="Phosphatidylinositol 3-kinase Catalytic Subunit, Chain A, domain 1"/>
    <property type="match status" value="1"/>
</dbReference>
<sequence length="125" mass="13479">MPSSEPPSTGGGLTIGFQLGNIQRVIRKFAPETPLKALYLFVELECALVATQEEDSAAPPACPIPDYQHSYSFKLYTAMPIHILPLPKPSSNNCSDHYQISIAKFGGLGSANINIEGTPSIFKSK</sequence>
<organism evidence="1">
    <name type="scientific">Puccinia triticina (isolate 1-1 / race 1 (BBBD))</name>
    <name type="common">Brown leaf rust fungus</name>
    <dbReference type="NCBI Taxonomy" id="630390"/>
    <lineage>
        <taxon>Eukaryota</taxon>
        <taxon>Fungi</taxon>
        <taxon>Dikarya</taxon>
        <taxon>Basidiomycota</taxon>
        <taxon>Pucciniomycotina</taxon>
        <taxon>Pucciniomycetes</taxon>
        <taxon>Pucciniales</taxon>
        <taxon>Pucciniaceae</taxon>
        <taxon>Puccinia</taxon>
    </lineage>
</organism>
<reference evidence="2" key="4">
    <citation type="submission" date="2025-05" db="UniProtKB">
        <authorList>
            <consortium name="EnsemblFungi"/>
        </authorList>
    </citation>
    <scope>IDENTIFICATION</scope>
    <source>
        <strain evidence="2">isolate 1-1 / race 1 (BBBD)</strain>
    </source>
</reference>
<accession>A0A0C4EU93</accession>
<keyword evidence="3" id="KW-1185">Reference proteome</keyword>
<dbReference type="Proteomes" id="UP000005240">
    <property type="component" value="Unassembled WGS sequence"/>
</dbReference>
<reference evidence="1" key="2">
    <citation type="submission" date="2016-05" db="EMBL/GenBank/DDBJ databases">
        <title>Comparative analysis highlights variable genome content of wheat rusts and divergence of the mating loci.</title>
        <authorList>
            <person name="Cuomo C.A."/>
            <person name="Bakkeren G."/>
            <person name="Szabo L."/>
            <person name="Khalil H."/>
            <person name="Joly D."/>
            <person name="Goldberg J."/>
            <person name="Young S."/>
            <person name="Zeng Q."/>
            <person name="Fellers J."/>
        </authorList>
    </citation>
    <scope>NUCLEOTIDE SEQUENCE [LARGE SCALE GENOMIC DNA]</scope>
    <source>
        <strain evidence="1">1-1 BBBD Race 1</strain>
    </source>
</reference>
<dbReference type="EnsemblFungi" id="PTTG_04372-t43_1">
    <property type="protein sequence ID" value="PTTG_04372-t43_1-p1"/>
    <property type="gene ID" value="PTTG_04372"/>
</dbReference>
<dbReference type="AlphaFoldDB" id="A0A0C4EU93"/>
<protein>
    <submittedName>
        <fullName evidence="1 2">Uncharacterized protein</fullName>
    </submittedName>
</protein>
<evidence type="ECO:0000313" key="1">
    <source>
        <dbReference type="EMBL" id="OAV95212.1"/>
    </source>
</evidence>
<reference evidence="2 3" key="3">
    <citation type="journal article" date="2017" name="G3 (Bethesda)">
        <title>Comparative analysis highlights variable genome content of wheat rusts and divergence of the mating loci.</title>
        <authorList>
            <person name="Cuomo C.A."/>
            <person name="Bakkeren G."/>
            <person name="Khalil H.B."/>
            <person name="Panwar V."/>
            <person name="Joly D."/>
            <person name="Linning R."/>
            <person name="Sakthikumar S."/>
            <person name="Song X."/>
            <person name="Adiconis X."/>
            <person name="Fan L."/>
            <person name="Goldberg J.M."/>
            <person name="Levin J.Z."/>
            <person name="Young S."/>
            <person name="Zeng Q."/>
            <person name="Anikster Y."/>
            <person name="Bruce M."/>
            <person name="Wang M."/>
            <person name="Yin C."/>
            <person name="McCallum B."/>
            <person name="Szabo L.J."/>
            <person name="Hulbert S."/>
            <person name="Chen X."/>
            <person name="Fellers J.P."/>
        </authorList>
    </citation>
    <scope>NUCLEOTIDE SEQUENCE</scope>
    <source>
        <strain evidence="3">Isolate 1-1 / race 1 (BBBD)</strain>
        <strain evidence="2">isolate 1-1 / race 1 (BBBD)</strain>
    </source>
</reference>
<name>A0A0C4EU93_PUCT1</name>
<dbReference type="STRING" id="630390.A0A0C4EU93"/>
<dbReference type="VEuPathDB" id="FungiDB:PTTG_04372"/>
<gene>
    <name evidence="1" type="ORF">PTTG_04372</name>
</gene>